<dbReference type="Proteomes" id="UP000653358">
    <property type="component" value="Unassembled WGS sequence"/>
</dbReference>
<evidence type="ECO:0000313" key="2">
    <source>
        <dbReference type="Proteomes" id="UP000653358"/>
    </source>
</evidence>
<dbReference type="Gene3D" id="1.25.40.10">
    <property type="entry name" value="Tetratricopeptide repeat domain"/>
    <property type="match status" value="1"/>
</dbReference>
<name>A0ABR6WK23_9FIRM</name>
<evidence type="ECO:0000313" key="1">
    <source>
        <dbReference type="EMBL" id="MBC3796616.1"/>
    </source>
</evidence>
<protein>
    <recommendedName>
        <fullName evidence="3">Tetratricopeptide repeat protein</fullName>
    </recommendedName>
</protein>
<dbReference type="InterPro" id="IPR011990">
    <property type="entry name" value="TPR-like_helical_dom_sf"/>
</dbReference>
<accession>A0ABR6WK23</accession>
<evidence type="ECO:0008006" key="3">
    <source>
        <dbReference type="Google" id="ProtNLM"/>
    </source>
</evidence>
<dbReference type="SUPFAM" id="SSF48452">
    <property type="entry name" value="TPR-like"/>
    <property type="match status" value="1"/>
</dbReference>
<gene>
    <name evidence="1" type="ORF">GH807_06055</name>
</gene>
<proteinExistence type="predicted"/>
<dbReference type="EMBL" id="WJBB01000005">
    <property type="protein sequence ID" value="MBC3796616.1"/>
    <property type="molecule type" value="Genomic_DNA"/>
</dbReference>
<sequence length="371" mass="42617">MKLLFCNGAWMKYYQGITADDMPQDGGTLIDESRSVGEAYNFMDYNRKCYGHVISFDNLDLEKCDPEISIQDPQSEGFIIVWCATADDGKTRIVGWYENATAYREAQFVPSFTDENASLYFNFVAAASDCHLLPEDQRTFEIKKASVAGTGSGVGQSNVWYGESDNAKNELIPEVLRYMKEYNGEFANLTVTDEMIHAVIDKASLKAGYDELFEKGMAYCNEEDYQKALKCFNTARIMKETPELLYNIAYILFLYYCFDDAIPLFEKCLKSGFEPEGVLPLLVSCYDFIGNREKTLEYCKMLMKILKNPLNENYMDYRIFYCTIMCDIYVYLGDFKNAADIAKQILTYADDEETQLHVKELRSFIKEAQED</sequence>
<comment type="caution">
    <text evidence="1">The sequence shown here is derived from an EMBL/GenBank/DDBJ whole genome shotgun (WGS) entry which is preliminary data.</text>
</comment>
<keyword evidence="2" id="KW-1185">Reference proteome</keyword>
<organism evidence="1 2">
    <name type="scientific">Acetobacterium tundrae</name>
    <dbReference type="NCBI Taxonomy" id="132932"/>
    <lineage>
        <taxon>Bacteria</taxon>
        <taxon>Bacillati</taxon>
        <taxon>Bacillota</taxon>
        <taxon>Clostridia</taxon>
        <taxon>Eubacteriales</taxon>
        <taxon>Eubacteriaceae</taxon>
        <taxon>Acetobacterium</taxon>
    </lineage>
</organism>
<reference evidence="1 2" key="1">
    <citation type="journal article" date="2020" name="mSystems">
        <title>Defining Genomic and Predicted Metabolic Features of the Acetobacterium Genus.</title>
        <authorList>
            <person name="Ross D.E."/>
            <person name="Marshall C.W."/>
            <person name="Gulliver D."/>
            <person name="May H.D."/>
            <person name="Norman R.S."/>
        </authorList>
    </citation>
    <scope>NUCLEOTIDE SEQUENCE [LARGE SCALE GENOMIC DNA]</scope>
    <source>
        <strain evidence="1 2">DSM 9173</strain>
    </source>
</reference>
<dbReference type="RefSeq" id="WP_148602382.1">
    <property type="nucleotide sequence ID" value="NZ_RXYB01000002.1"/>
</dbReference>